<dbReference type="SUPFAM" id="SSF48452">
    <property type="entry name" value="TPR-like"/>
    <property type="match status" value="2"/>
</dbReference>
<organism evidence="7 8">
    <name type="scientific">Candidatus Liberibacter africanus PTSAPSY</name>
    <dbReference type="NCBI Taxonomy" id="1277257"/>
    <lineage>
        <taxon>Bacteria</taxon>
        <taxon>Pseudomonadati</taxon>
        <taxon>Pseudomonadota</taxon>
        <taxon>Alphaproteobacteria</taxon>
        <taxon>Hyphomicrobiales</taxon>
        <taxon>Rhizobiaceae</taxon>
        <taxon>Liberibacter</taxon>
    </lineage>
</organism>
<name>A0A0G3I7Q3_LIBAF</name>
<comment type="subcellular location">
    <subcellularLocation>
        <location evidence="1">Membrane</location>
    </subcellularLocation>
</comment>
<evidence type="ECO:0000256" key="1">
    <source>
        <dbReference type="ARBA" id="ARBA00004370"/>
    </source>
</evidence>
<evidence type="ECO:0000256" key="4">
    <source>
        <dbReference type="ARBA" id="ARBA00023136"/>
    </source>
</evidence>
<evidence type="ECO:0000259" key="6">
    <source>
        <dbReference type="Pfam" id="PF07219"/>
    </source>
</evidence>
<evidence type="ECO:0000313" key="7">
    <source>
        <dbReference type="EMBL" id="AKK20553.1"/>
    </source>
</evidence>
<dbReference type="RefSeq" id="WP_047264512.1">
    <property type="nucleotide sequence ID" value="NZ_CP004021.1"/>
</dbReference>
<evidence type="ECO:0000256" key="3">
    <source>
        <dbReference type="ARBA" id="ARBA00022989"/>
    </source>
</evidence>
<dbReference type="InterPro" id="IPR011990">
    <property type="entry name" value="TPR-like_helical_dom_sf"/>
</dbReference>
<keyword evidence="8" id="KW-1185">Reference proteome</keyword>
<accession>A0A0G3I7Q3</accession>
<dbReference type="EMBL" id="CP004021">
    <property type="protein sequence ID" value="AKK20553.1"/>
    <property type="molecule type" value="Genomic_DNA"/>
</dbReference>
<dbReference type="KEGG" id="lau:G293_04690"/>
<feature type="domain" description="HemY N-terminal" evidence="6">
    <location>
        <begin position="28"/>
        <end position="114"/>
    </location>
</feature>
<dbReference type="AlphaFoldDB" id="A0A0G3I7Q3"/>
<keyword evidence="2 5" id="KW-0812">Transmembrane</keyword>
<keyword evidence="4 5" id="KW-0472">Membrane</keyword>
<dbReference type="OrthoDB" id="9798343at2"/>
<dbReference type="Pfam" id="PF07219">
    <property type="entry name" value="HemY_N"/>
    <property type="match status" value="1"/>
</dbReference>
<reference evidence="7 8" key="1">
    <citation type="journal article" date="2015" name="Genome Announc.">
        <title>Complete Genome Sequence of 'Candidatus Liberibacter africanus,' a Bacterium Associated with Citrus Huanglongbing.</title>
        <authorList>
            <person name="Lin H."/>
            <person name="Pietersen G."/>
            <person name="Han C."/>
            <person name="Read D.A."/>
            <person name="Lou B."/>
            <person name="Gupta G."/>
            <person name="Civerolo E.L."/>
        </authorList>
    </citation>
    <scope>NUCLEOTIDE SEQUENCE [LARGE SCALE GENOMIC DNA]</scope>
    <source>
        <strain evidence="7 8">PTSAPSY</strain>
    </source>
</reference>
<keyword evidence="3 5" id="KW-1133">Transmembrane helix</keyword>
<sequence length="501" mass="57627">MLRFVYYFCMILLMACSFAIVSYYPDGISIIWGNKIYQTSTFVVLLIAYLFLLALMVIFSVSRFFLSFPSILVQMFRKRTYDKECQTLCTSIISIAAQNIPLARKMFSQISQGHISHNKSLVNMLEVQINLADKQYNVAREKLEMMLHISSTREFAIYTLYLESRRIGDLKSAQRYAKKALKFSPDLPWVIEAVVQHFALEQEWSEAISFLDKKHKKINIIKYNRIKETLLIARSLENAKKGNILDSYNDAIESLKLRDNSIMGSICAAKALIAQNKKRKAEVILEKIWKTNPHPEIASIYTRLLSKDSTERLRKALQLEEINKKSVESLIIVSKTALEAGNIDQARTKAILAMQTNPRKEIFLLLAQIEKESSNNLNKILSWTQKAIHSIPDPIWISDDGSLSSIWLPLSPISKEICYFEWKVPTKSPEYISYKNIFSSTEDDHHIVKSQFFLENGKKNCLLTAENDSSCEENNEIIVNPYIRQLDDPGVKNKPTQSVFY</sequence>
<evidence type="ECO:0000256" key="2">
    <source>
        <dbReference type="ARBA" id="ARBA00022692"/>
    </source>
</evidence>
<dbReference type="PROSITE" id="PS51257">
    <property type="entry name" value="PROKAR_LIPOPROTEIN"/>
    <property type="match status" value="1"/>
</dbReference>
<evidence type="ECO:0000256" key="5">
    <source>
        <dbReference type="SAM" id="Phobius"/>
    </source>
</evidence>
<dbReference type="GO" id="GO:0016020">
    <property type="term" value="C:membrane"/>
    <property type="evidence" value="ECO:0007669"/>
    <property type="project" value="UniProtKB-SubCell"/>
</dbReference>
<dbReference type="Proteomes" id="UP000035503">
    <property type="component" value="Chromosome"/>
</dbReference>
<feature type="transmembrane region" description="Helical" evidence="5">
    <location>
        <begin position="44"/>
        <end position="73"/>
    </location>
</feature>
<dbReference type="STRING" id="1277257.G293_04690"/>
<evidence type="ECO:0000313" key="8">
    <source>
        <dbReference type="Proteomes" id="UP000035503"/>
    </source>
</evidence>
<dbReference type="Gene3D" id="1.25.40.10">
    <property type="entry name" value="Tetratricopeptide repeat domain"/>
    <property type="match status" value="1"/>
</dbReference>
<feature type="transmembrane region" description="Helical" evidence="5">
    <location>
        <begin position="5"/>
        <end position="24"/>
    </location>
</feature>
<proteinExistence type="predicted"/>
<protein>
    <submittedName>
        <fullName evidence="7">HemY domain-containing protein</fullName>
    </submittedName>
</protein>
<gene>
    <name evidence="7" type="ORF">G293_04690</name>
</gene>
<dbReference type="InterPro" id="IPR010817">
    <property type="entry name" value="HemY_N"/>
</dbReference>
<dbReference type="PATRIC" id="fig|1277257.4.peg.1015"/>